<dbReference type="AlphaFoldDB" id="A0A6G3MFK7"/>
<dbReference type="InterPro" id="IPR000195">
    <property type="entry name" value="Rab-GAP-TBC_dom"/>
</dbReference>
<dbReference type="SUPFAM" id="SSF47923">
    <property type="entry name" value="Ypt/Rab-GAP domain of gyp1p"/>
    <property type="match status" value="2"/>
</dbReference>
<dbReference type="Gene3D" id="1.10.472.80">
    <property type="entry name" value="Ypt/Rab-GAP domain of gyp1p, domain 3"/>
    <property type="match status" value="1"/>
</dbReference>
<protein>
    <submittedName>
        <fullName evidence="3">TBC1 domain family member 16 (Trinotate prediction)</fullName>
    </submittedName>
</protein>
<sequence>MLTNIELTIDKDVNRTDRNNPFYSGYQNKNLKTLKNILLNYCYSRPHIGYTQGMTDLLAPLLQVLNSESEAFWCFIEFVENNYCAIFPNNENMDHVTKTLRELIHFLLPDIYLLISSHDCDVLLIFTHRWFLLCFQREFESEDVFKIWEACWSNQYCSLGYFQFFVALSILFCYHEINEMGTSIFSSSTDEALIFFSQNAFYDCDAILKCSQILLKAFRKSDKIPCSLRCFLDYKIGGGWEISSKSQIECTCLKHRNSCIYKSVSISENMNILVSRASCRIDIESIRTDYHQSSQEEDNRVFEK</sequence>
<dbReference type="InterPro" id="IPR035969">
    <property type="entry name" value="Rab-GAP_TBC_sf"/>
</dbReference>
<reference evidence="3" key="1">
    <citation type="submission" date="2018-11" db="EMBL/GenBank/DDBJ databases">
        <title>Henneguya salminicola genome and transcriptome.</title>
        <authorList>
            <person name="Yahalomi D."/>
            <person name="Atkinson S.D."/>
            <person name="Neuhof M."/>
            <person name="Chang E.S."/>
            <person name="Philippe H."/>
            <person name="Cartwright P."/>
            <person name="Bartholomew J.L."/>
            <person name="Huchon D."/>
        </authorList>
    </citation>
    <scope>NUCLEOTIDE SEQUENCE</scope>
    <source>
        <strain evidence="3">Hz1</strain>
        <tissue evidence="3">Whole</tissue>
    </source>
</reference>
<evidence type="ECO:0000256" key="1">
    <source>
        <dbReference type="ARBA" id="ARBA00022468"/>
    </source>
</evidence>
<name>A0A6G3MFK7_HENSL</name>
<evidence type="ECO:0000313" key="3">
    <source>
        <dbReference type="EMBL" id="NDJ92828.1"/>
    </source>
</evidence>
<keyword evidence="1" id="KW-0343">GTPase activation</keyword>
<organism evidence="3">
    <name type="scientific">Henneguya salminicola</name>
    <name type="common">Myxosporean</name>
    <dbReference type="NCBI Taxonomy" id="69463"/>
    <lineage>
        <taxon>Eukaryota</taxon>
        <taxon>Metazoa</taxon>
        <taxon>Cnidaria</taxon>
        <taxon>Myxozoa</taxon>
        <taxon>Myxosporea</taxon>
        <taxon>Bivalvulida</taxon>
        <taxon>Platysporina</taxon>
        <taxon>Myxobolidae</taxon>
        <taxon>Henneguya</taxon>
    </lineage>
</organism>
<accession>A0A6G3MFK7</accession>
<dbReference type="SMART" id="SM00164">
    <property type="entry name" value="TBC"/>
    <property type="match status" value="1"/>
</dbReference>
<dbReference type="PANTHER" id="PTHR22957">
    <property type="entry name" value="TBC1 DOMAIN FAMILY MEMBER GTPASE-ACTIVATING PROTEIN"/>
    <property type="match status" value="1"/>
</dbReference>
<dbReference type="Gene3D" id="1.10.8.270">
    <property type="entry name" value="putative rabgap domain of human tbc1 domain family member 14 like domains"/>
    <property type="match status" value="1"/>
</dbReference>
<dbReference type="Pfam" id="PF00566">
    <property type="entry name" value="RabGAP-TBC"/>
    <property type="match status" value="1"/>
</dbReference>
<feature type="domain" description="Rab-GAP TBC" evidence="2">
    <location>
        <begin position="1"/>
        <end position="155"/>
    </location>
</feature>
<dbReference type="PROSITE" id="PS50086">
    <property type="entry name" value="TBC_RABGAP"/>
    <property type="match status" value="1"/>
</dbReference>
<dbReference type="EMBL" id="GHBP01001651">
    <property type="protein sequence ID" value="NDJ92828.1"/>
    <property type="molecule type" value="Transcribed_RNA"/>
</dbReference>
<dbReference type="GO" id="GO:0005096">
    <property type="term" value="F:GTPase activator activity"/>
    <property type="evidence" value="ECO:0007669"/>
    <property type="project" value="UniProtKB-KW"/>
</dbReference>
<evidence type="ECO:0000259" key="2">
    <source>
        <dbReference type="PROSITE" id="PS50086"/>
    </source>
</evidence>
<proteinExistence type="predicted"/>
<dbReference type="PANTHER" id="PTHR22957:SF502">
    <property type="entry name" value="SMALL G PROTEIN SIGNALING MODULATOR 2-RELATED"/>
    <property type="match status" value="1"/>
</dbReference>